<gene>
    <name evidence="2" type="ORF">JMJ35_001601</name>
</gene>
<keyword evidence="3" id="KW-1185">Reference proteome</keyword>
<evidence type="ECO:0000313" key="3">
    <source>
        <dbReference type="Proteomes" id="UP001166286"/>
    </source>
</evidence>
<reference evidence="2" key="1">
    <citation type="submission" date="2023-03" db="EMBL/GenBank/DDBJ databases">
        <title>Complete genome of Cladonia borealis.</title>
        <authorList>
            <person name="Park H."/>
        </authorList>
    </citation>
    <scope>NUCLEOTIDE SEQUENCE</scope>
    <source>
        <strain evidence="2">ANT050790</strain>
    </source>
</reference>
<dbReference type="Proteomes" id="UP001166286">
    <property type="component" value="Unassembled WGS sequence"/>
</dbReference>
<dbReference type="EMBL" id="JAFEKC020000003">
    <property type="protein sequence ID" value="KAK0515567.1"/>
    <property type="molecule type" value="Genomic_DNA"/>
</dbReference>
<evidence type="ECO:0000313" key="2">
    <source>
        <dbReference type="EMBL" id="KAK0515567.1"/>
    </source>
</evidence>
<protein>
    <submittedName>
        <fullName evidence="2">Uncharacterized protein</fullName>
    </submittedName>
</protein>
<proteinExistence type="predicted"/>
<evidence type="ECO:0000256" key="1">
    <source>
        <dbReference type="SAM" id="SignalP"/>
    </source>
</evidence>
<keyword evidence="1" id="KW-0732">Signal</keyword>
<comment type="caution">
    <text evidence="2">The sequence shown here is derived from an EMBL/GenBank/DDBJ whole genome shotgun (WGS) entry which is preliminary data.</text>
</comment>
<name>A0AA39R621_9LECA</name>
<accession>A0AA39R621</accession>
<feature type="signal peptide" evidence="1">
    <location>
        <begin position="1"/>
        <end position="23"/>
    </location>
</feature>
<feature type="chain" id="PRO_5041396326" evidence="1">
    <location>
        <begin position="24"/>
        <end position="207"/>
    </location>
</feature>
<dbReference type="AlphaFoldDB" id="A0AA39R621"/>
<sequence>MKGPKALIAGVLSQHLILALATALPAPPAILSSDNANQNITVPFEFCKTTSGKFNTTVSSTDTTTTSNLTVLPPEPFDYYLPGTDLTIRLYDFDILEPFARALDVNVFRKANMDAINVHKKADVPIDLDLVYTATSEVPGAKQKIILAFFPGPKMTWKIWSEVILGLVWFTGSYEDVGLHFIVLQQYEGKVAEGHIINDVGSNTDSE</sequence>
<organism evidence="2 3">
    <name type="scientific">Cladonia borealis</name>
    <dbReference type="NCBI Taxonomy" id="184061"/>
    <lineage>
        <taxon>Eukaryota</taxon>
        <taxon>Fungi</taxon>
        <taxon>Dikarya</taxon>
        <taxon>Ascomycota</taxon>
        <taxon>Pezizomycotina</taxon>
        <taxon>Lecanoromycetes</taxon>
        <taxon>OSLEUM clade</taxon>
        <taxon>Lecanoromycetidae</taxon>
        <taxon>Lecanorales</taxon>
        <taxon>Lecanorineae</taxon>
        <taxon>Cladoniaceae</taxon>
        <taxon>Cladonia</taxon>
    </lineage>
</organism>